<keyword evidence="2" id="KW-0812">Transmembrane</keyword>
<dbReference type="GO" id="GO:0016020">
    <property type="term" value="C:membrane"/>
    <property type="evidence" value="ECO:0007669"/>
    <property type="project" value="UniProtKB-SubCell"/>
</dbReference>
<name>A0A645H9Q8_9ZZZZ</name>
<organism evidence="5">
    <name type="scientific">bioreactor metagenome</name>
    <dbReference type="NCBI Taxonomy" id="1076179"/>
    <lineage>
        <taxon>unclassified sequences</taxon>
        <taxon>metagenomes</taxon>
        <taxon>ecological metagenomes</taxon>
    </lineage>
</organism>
<evidence type="ECO:0000256" key="4">
    <source>
        <dbReference type="ARBA" id="ARBA00023136"/>
    </source>
</evidence>
<dbReference type="InterPro" id="IPR006260">
    <property type="entry name" value="TonB/TolA_C"/>
</dbReference>
<evidence type="ECO:0000313" key="5">
    <source>
        <dbReference type="EMBL" id="MPN35728.1"/>
    </source>
</evidence>
<dbReference type="Pfam" id="PF13103">
    <property type="entry name" value="TonB_2"/>
    <property type="match status" value="1"/>
</dbReference>
<dbReference type="EMBL" id="VSSQ01089517">
    <property type="protein sequence ID" value="MPN35728.1"/>
    <property type="molecule type" value="Genomic_DNA"/>
</dbReference>
<evidence type="ECO:0000256" key="3">
    <source>
        <dbReference type="ARBA" id="ARBA00022989"/>
    </source>
</evidence>
<proteinExistence type="predicted"/>
<sequence length="81" mass="8696">MAARVKPNIVYPDAVSGNPRAEVRVRTAPDGTITSATISKSSGNVAWDEAVVRALHKTDKLPRDIDGKVPSDLVIGFRPQD</sequence>
<comment type="subcellular location">
    <subcellularLocation>
        <location evidence="1">Membrane</location>
        <topology evidence="1">Single-pass membrane protein</topology>
    </subcellularLocation>
</comment>
<protein>
    <recommendedName>
        <fullName evidence="6">TonB C-terminal domain-containing protein</fullName>
    </recommendedName>
</protein>
<dbReference type="NCBIfam" id="TIGR01352">
    <property type="entry name" value="tonB_Cterm"/>
    <property type="match status" value="1"/>
</dbReference>
<dbReference type="SUPFAM" id="SSF74653">
    <property type="entry name" value="TolA/TonB C-terminal domain"/>
    <property type="match status" value="1"/>
</dbReference>
<comment type="caution">
    <text evidence="5">The sequence shown here is derived from an EMBL/GenBank/DDBJ whole genome shotgun (WGS) entry which is preliminary data.</text>
</comment>
<evidence type="ECO:0008006" key="6">
    <source>
        <dbReference type="Google" id="ProtNLM"/>
    </source>
</evidence>
<keyword evidence="4" id="KW-0472">Membrane</keyword>
<evidence type="ECO:0000256" key="1">
    <source>
        <dbReference type="ARBA" id="ARBA00004167"/>
    </source>
</evidence>
<gene>
    <name evidence="5" type="ORF">SDC9_183227</name>
</gene>
<dbReference type="Gene3D" id="3.30.1150.10">
    <property type="match status" value="1"/>
</dbReference>
<evidence type="ECO:0000256" key="2">
    <source>
        <dbReference type="ARBA" id="ARBA00022692"/>
    </source>
</evidence>
<reference evidence="5" key="1">
    <citation type="submission" date="2019-08" db="EMBL/GenBank/DDBJ databases">
        <authorList>
            <person name="Kucharzyk K."/>
            <person name="Murdoch R.W."/>
            <person name="Higgins S."/>
            <person name="Loffler F."/>
        </authorList>
    </citation>
    <scope>NUCLEOTIDE SEQUENCE</scope>
</reference>
<keyword evidence="3" id="KW-1133">Transmembrane helix</keyword>
<dbReference type="AlphaFoldDB" id="A0A645H9Q8"/>
<accession>A0A645H9Q8</accession>